<proteinExistence type="predicted"/>
<dbReference type="AlphaFoldDB" id="A0A1I2DWI2"/>
<feature type="region of interest" description="Disordered" evidence="1">
    <location>
        <begin position="290"/>
        <end position="340"/>
    </location>
</feature>
<organism evidence="3 4">
    <name type="scientific">Actinoplanes philippinensis</name>
    <dbReference type="NCBI Taxonomy" id="35752"/>
    <lineage>
        <taxon>Bacteria</taxon>
        <taxon>Bacillati</taxon>
        <taxon>Actinomycetota</taxon>
        <taxon>Actinomycetes</taxon>
        <taxon>Micromonosporales</taxon>
        <taxon>Micromonosporaceae</taxon>
        <taxon>Actinoplanes</taxon>
    </lineage>
</organism>
<keyword evidence="4" id="KW-1185">Reference proteome</keyword>
<evidence type="ECO:0000313" key="3">
    <source>
        <dbReference type="EMBL" id="SFE84611.1"/>
    </source>
</evidence>
<evidence type="ECO:0000256" key="2">
    <source>
        <dbReference type="SAM" id="Phobius"/>
    </source>
</evidence>
<feature type="transmembrane region" description="Helical" evidence="2">
    <location>
        <begin position="12"/>
        <end position="33"/>
    </location>
</feature>
<name>A0A1I2DWI2_9ACTN</name>
<protein>
    <submittedName>
        <fullName evidence="3">Uncharacterized protein</fullName>
    </submittedName>
</protein>
<evidence type="ECO:0000313" key="4">
    <source>
        <dbReference type="Proteomes" id="UP000199645"/>
    </source>
</evidence>
<gene>
    <name evidence="3" type="ORF">SAMN05421541_1047</name>
</gene>
<keyword evidence="2" id="KW-0472">Membrane</keyword>
<dbReference type="RefSeq" id="WP_093612520.1">
    <property type="nucleotide sequence ID" value="NZ_BOMT01000034.1"/>
</dbReference>
<dbReference type="EMBL" id="FONV01000004">
    <property type="protein sequence ID" value="SFE84611.1"/>
    <property type="molecule type" value="Genomic_DNA"/>
</dbReference>
<keyword evidence="2" id="KW-1133">Transmembrane helix</keyword>
<reference evidence="3 4" key="1">
    <citation type="submission" date="2016-10" db="EMBL/GenBank/DDBJ databases">
        <authorList>
            <person name="de Groot N.N."/>
        </authorList>
    </citation>
    <scope>NUCLEOTIDE SEQUENCE [LARGE SCALE GENOMIC DNA]</scope>
    <source>
        <strain evidence="3 4">DSM 43019</strain>
    </source>
</reference>
<accession>A0A1I2DWI2</accession>
<sequence>MRGDTSVVTGRRVVHLLLVIGFALVAYVLLSFFDRGARADGVVPGSPVPAAAVTTGKVPAAAVTTGKVPAVAKTLPRKTVVPTTSPRNVAVPKVPSREVAVPKVPSRKAVGPSREVAVPKVPADKAAGSKATLPKAALAKPVERTTPAREVVGSVTRLPKAAVPKVVERIVPPREVVALVTSLPATALSEATKLQRWQGDIAGLEGVDPAPVLITSSKTFRPWPPVDLVDSGLRQGAALAHVDRAVGGTGTVPAPHPAMDVVAAVPVAPASCAGPGSWAVPLAASRVPHSHGARSFVPSPTTVTGHGPLTAPDSQAAGAGQFRDAAGGGASPAGTVPSPWRPAAPVATILPLTDVSLTGRSVRYSGPPS</sequence>
<dbReference type="STRING" id="35752.SAMN05421541_1047"/>
<evidence type="ECO:0000256" key="1">
    <source>
        <dbReference type="SAM" id="MobiDB-lite"/>
    </source>
</evidence>
<dbReference type="Proteomes" id="UP000199645">
    <property type="component" value="Unassembled WGS sequence"/>
</dbReference>
<keyword evidence="2" id="KW-0812">Transmembrane</keyword>